<evidence type="ECO:0000256" key="1">
    <source>
        <dbReference type="ARBA" id="ARBA00007462"/>
    </source>
</evidence>
<feature type="compositionally biased region" description="Basic residues" evidence="2">
    <location>
        <begin position="63"/>
        <end position="73"/>
    </location>
</feature>
<dbReference type="Pfam" id="PF07890">
    <property type="entry name" value="Rrp15p"/>
    <property type="match status" value="1"/>
</dbReference>
<dbReference type="GO" id="GO:0000470">
    <property type="term" value="P:maturation of LSU-rRNA"/>
    <property type="evidence" value="ECO:0007669"/>
    <property type="project" value="TreeGrafter"/>
</dbReference>
<feature type="compositionally biased region" description="Basic residues" evidence="2">
    <location>
        <begin position="21"/>
        <end position="33"/>
    </location>
</feature>
<dbReference type="InterPro" id="IPR012459">
    <property type="entry name" value="Rrp15"/>
</dbReference>
<evidence type="ECO:0000256" key="2">
    <source>
        <dbReference type="SAM" id="MobiDB-lite"/>
    </source>
</evidence>
<feature type="compositionally biased region" description="Basic and acidic residues" evidence="2">
    <location>
        <begin position="10"/>
        <end position="20"/>
    </location>
</feature>
<reference evidence="3" key="1">
    <citation type="submission" date="2022-10" db="EMBL/GenBank/DDBJ databases">
        <title>Culturing micro-colonial fungi from biological soil crusts in the Mojave desert and describing Neophaeococcomyces mojavensis, and introducing the new genera and species Taxawa tesnikishii.</title>
        <authorList>
            <person name="Kurbessoian T."/>
            <person name="Stajich J.E."/>
        </authorList>
    </citation>
    <scope>NUCLEOTIDE SEQUENCE</scope>
    <source>
        <strain evidence="3">TK_41</strain>
    </source>
</reference>
<gene>
    <name evidence="3" type="primary">RRP15</name>
    <name evidence="3" type="ORF">H2200_000736</name>
</gene>
<dbReference type="PANTHER" id="PTHR13245:SF14">
    <property type="entry name" value="RRP15-LIKE PROTEIN"/>
    <property type="match status" value="1"/>
</dbReference>
<accession>A0AA38XP04</accession>
<feature type="compositionally biased region" description="Acidic residues" evidence="2">
    <location>
        <begin position="82"/>
        <end position="109"/>
    </location>
</feature>
<dbReference type="Proteomes" id="UP001172673">
    <property type="component" value="Unassembled WGS sequence"/>
</dbReference>
<keyword evidence="4" id="KW-1185">Reference proteome</keyword>
<feature type="compositionally biased region" description="Basic and acidic residues" evidence="2">
    <location>
        <begin position="110"/>
        <end position="124"/>
    </location>
</feature>
<name>A0AA38XP04_9EURO</name>
<dbReference type="AlphaFoldDB" id="A0AA38XP04"/>
<proteinExistence type="inferred from homology"/>
<evidence type="ECO:0000313" key="3">
    <source>
        <dbReference type="EMBL" id="KAJ9617015.1"/>
    </source>
</evidence>
<dbReference type="GO" id="GO:0030687">
    <property type="term" value="C:preribosome, large subunit precursor"/>
    <property type="evidence" value="ECO:0007669"/>
    <property type="project" value="TreeGrafter"/>
</dbReference>
<dbReference type="PANTHER" id="PTHR13245">
    <property type="entry name" value="RRP15-LIKE PROTEIN"/>
    <property type="match status" value="1"/>
</dbReference>
<organism evidence="3 4">
    <name type="scientific">Cladophialophora chaetospira</name>
    <dbReference type="NCBI Taxonomy" id="386627"/>
    <lineage>
        <taxon>Eukaryota</taxon>
        <taxon>Fungi</taxon>
        <taxon>Dikarya</taxon>
        <taxon>Ascomycota</taxon>
        <taxon>Pezizomycotina</taxon>
        <taxon>Eurotiomycetes</taxon>
        <taxon>Chaetothyriomycetidae</taxon>
        <taxon>Chaetothyriales</taxon>
        <taxon>Herpotrichiellaceae</taxon>
        <taxon>Cladophialophora</taxon>
    </lineage>
</organism>
<sequence>MAPPSSKKRKVEDGIRGKTDRPKKRFRKQRHYHSSSDEEDDQEEHGFAPVNLDDSDDEPASTKKPKAVKKTKKPEHVTTQDDSSEESGAAEDLGSEDGILDGESADEEHGETSRRKPTSKRNDPEAFSTSISKILSTKLSQSARKDPVLLRSKDAVDTSTALANERLEKKAKAKLRADRKEDLEKGRIKDILGLTSGQAGEIAEEEKRLRKVAQRGVVKLFNAVRAAQVKAEQAAKEERKKGTIGMANREEKVNEISKQGFLELIGGKKPVKSSTPVS</sequence>
<evidence type="ECO:0000313" key="4">
    <source>
        <dbReference type="Proteomes" id="UP001172673"/>
    </source>
</evidence>
<dbReference type="EMBL" id="JAPDRK010000001">
    <property type="protein sequence ID" value="KAJ9617015.1"/>
    <property type="molecule type" value="Genomic_DNA"/>
</dbReference>
<comment type="caution">
    <text evidence="3">The sequence shown here is derived from an EMBL/GenBank/DDBJ whole genome shotgun (WGS) entry which is preliminary data.</text>
</comment>
<comment type="similarity">
    <text evidence="1">Belongs to the RRP15 family.</text>
</comment>
<protein>
    <submittedName>
        <fullName evidence="3">Pre-60S ribosomal particles component</fullName>
    </submittedName>
</protein>
<feature type="region of interest" description="Disordered" evidence="2">
    <location>
        <begin position="1"/>
        <end position="129"/>
    </location>
</feature>
<dbReference type="GO" id="GO:0000460">
    <property type="term" value="P:maturation of 5.8S rRNA"/>
    <property type="evidence" value="ECO:0007669"/>
    <property type="project" value="TreeGrafter"/>
</dbReference>